<reference evidence="7 8" key="1">
    <citation type="submission" date="2019-05" db="EMBL/GenBank/DDBJ databases">
        <title>The Complete Genome Sequence of the n-alkane-degrading Desulfoglaeba alkanexedens ALDC reveals multiple alkylsuccinate synthase gene clusters.</title>
        <authorList>
            <person name="Callaghan A.V."/>
            <person name="Davidova I.A."/>
            <person name="Duncan K.E."/>
            <person name="Morris B."/>
            <person name="McInerney M.J."/>
        </authorList>
    </citation>
    <scope>NUCLEOTIDE SEQUENCE [LARGE SCALE GENOMIC DNA]</scope>
    <source>
        <strain evidence="7 8">ALDC</strain>
    </source>
</reference>
<dbReference type="GO" id="GO:0046872">
    <property type="term" value="F:metal ion binding"/>
    <property type="evidence" value="ECO:0007669"/>
    <property type="project" value="UniProtKB-KW"/>
</dbReference>
<evidence type="ECO:0000256" key="4">
    <source>
        <dbReference type="ARBA" id="ARBA00023014"/>
    </source>
</evidence>
<dbReference type="PANTHER" id="PTHR43075">
    <property type="entry name" value="FORMATE LYASE ACTIVATING ENZYME, PUTATIVE (AFU_ORTHOLOGUE AFUA_2G15630)-RELATED"/>
    <property type="match status" value="1"/>
</dbReference>
<sequence length="308" mass="34610">MAAAYVEAYLSGKLQRNIQRALRWLKKCTLCPRFCRVDRLSGETGYCRTGRLAVVASYGPHFGEEDPLVGRNGSGTIFFANCNLRCIFCQNYEISHEGRGHPVTAEQLAAVMLELQRHGCHNINLVTPTHVIAQILEALPLAVENGLQVPLVYNCGGYERVAALRLLEGIVDIYMPDFKFWDPRVAEAMCGAPDYPERARRAIIEMHRQVGELQIEASGLAVRGVLLRHLVMPAGLSGTPSILHFISTHVSPNTYVNIMDQYRPCGQAFGKPDIGRRITAEEYQEALRCAEREGLTRLDRRRSRLVFW</sequence>
<dbReference type="OrthoDB" id="9782387at2"/>
<dbReference type="EMBL" id="CP040098">
    <property type="protein sequence ID" value="QCQ22511.1"/>
    <property type="molecule type" value="Genomic_DNA"/>
</dbReference>
<dbReference type="InterPro" id="IPR013785">
    <property type="entry name" value="Aldolase_TIM"/>
</dbReference>
<keyword evidence="1 5" id="KW-0949">S-adenosyl-L-methionine</keyword>
<evidence type="ECO:0000259" key="6">
    <source>
        <dbReference type="Pfam" id="PF04055"/>
    </source>
</evidence>
<dbReference type="AlphaFoldDB" id="A0A4V1ERR0"/>
<feature type="binding site" evidence="5">
    <location>
        <position position="89"/>
    </location>
    <ligand>
        <name>[4Fe-4S] cluster</name>
        <dbReference type="ChEBI" id="CHEBI:49883"/>
        <note>4Fe-4S-S-AdoMet</note>
    </ligand>
</feature>
<dbReference type="InterPro" id="IPR016431">
    <property type="entry name" value="Pyrv-formate_lyase-activ_prd"/>
</dbReference>
<feature type="binding site" evidence="5">
    <location>
        <position position="86"/>
    </location>
    <ligand>
        <name>[4Fe-4S] cluster</name>
        <dbReference type="ChEBI" id="CHEBI:49883"/>
        <note>4Fe-4S-S-AdoMet</note>
    </ligand>
</feature>
<evidence type="ECO:0000313" key="8">
    <source>
        <dbReference type="Proteomes" id="UP000298602"/>
    </source>
</evidence>
<accession>A0A4V1ERR0</accession>
<evidence type="ECO:0000256" key="1">
    <source>
        <dbReference type="ARBA" id="ARBA00022691"/>
    </source>
</evidence>
<dbReference type="InterPro" id="IPR058240">
    <property type="entry name" value="rSAM_sf"/>
</dbReference>
<evidence type="ECO:0000256" key="2">
    <source>
        <dbReference type="ARBA" id="ARBA00022723"/>
    </source>
</evidence>
<protein>
    <submittedName>
        <fullName evidence="7">Radical SAM protein</fullName>
    </submittedName>
</protein>
<gene>
    <name evidence="7" type="ORF">FDQ92_10255</name>
</gene>
<dbReference type="Gene3D" id="3.20.20.70">
    <property type="entry name" value="Aldolase class I"/>
    <property type="match status" value="1"/>
</dbReference>
<organism evidence="7 8">
    <name type="scientific">Desulfoglaeba alkanexedens ALDC</name>
    <dbReference type="NCBI Taxonomy" id="980445"/>
    <lineage>
        <taxon>Bacteria</taxon>
        <taxon>Pseudomonadati</taxon>
        <taxon>Thermodesulfobacteriota</taxon>
        <taxon>Syntrophobacteria</taxon>
        <taxon>Syntrophobacterales</taxon>
        <taxon>Syntrophobacteraceae</taxon>
        <taxon>Desulfoglaeba</taxon>
    </lineage>
</organism>
<evidence type="ECO:0000256" key="5">
    <source>
        <dbReference type="PIRSR" id="PIRSR004869-50"/>
    </source>
</evidence>
<keyword evidence="2 5" id="KW-0479">Metal-binding</keyword>
<dbReference type="PIRSF" id="PIRSF004869">
    <property type="entry name" value="PflX_prd"/>
    <property type="match status" value="1"/>
</dbReference>
<dbReference type="SUPFAM" id="SSF102114">
    <property type="entry name" value="Radical SAM enzymes"/>
    <property type="match status" value="1"/>
</dbReference>
<dbReference type="KEGG" id="dax:FDQ92_10255"/>
<dbReference type="PANTHER" id="PTHR43075:SF1">
    <property type="entry name" value="FORMATE LYASE ACTIVATING ENZYME, PUTATIVE (AFU_ORTHOLOGUE AFUA_2G15630)-RELATED"/>
    <property type="match status" value="1"/>
</dbReference>
<dbReference type="Pfam" id="PF04055">
    <property type="entry name" value="Radical_SAM"/>
    <property type="match status" value="1"/>
</dbReference>
<dbReference type="GO" id="GO:0051536">
    <property type="term" value="F:iron-sulfur cluster binding"/>
    <property type="evidence" value="ECO:0007669"/>
    <property type="project" value="UniProtKB-KW"/>
</dbReference>
<evidence type="ECO:0000256" key="3">
    <source>
        <dbReference type="ARBA" id="ARBA00023004"/>
    </source>
</evidence>
<dbReference type="CDD" id="cd01335">
    <property type="entry name" value="Radical_SAM"/>
    <property type="match status" value="1"/>
</dbReference>
<dbReference type="SFLD" id="SFLDG01099">
    <property type="entry name" value="Uncharacterised_Radical_SAM_Su"/>
    <property type="match status" value="1"/>
</dbReference>
<reference evidence="7 8" key="2">
    <citation type="submission" date="2019-05" db="EMBL/GenBank/DDBJ databases">
        <authorList>
            <person name="Suflita J.M."/>
            <person name="Marks C.R."/>
        </authorList>
    </citation>
    <scope>NUCLEOTIDE SEQUENCE [LARGE SCALE GENOMIC DNA]</scope>
    <source>
        <strain evidence="7 8">ALDC</strain>
    </source>
</reference>
<evidence type="ECO:0000313" key="7">
    <source>
        <dbReference type="EMBL" id="QCQ22511.1"/>
    </source>
</evidence>
<keyword evidence="4 5" id="KW-0411">Iron-sulfur</keyword>
<keyword evidence="8" id="KW-1185">Reference proteome</keyword>
<dbReference type="InterPro" id="IPR040085">
    <property type="entry name" value="MJ0674-like"/>
</dbReference>
<dbReference type="SFLD" id="SFLDS00029">
    <property type="entry name" value="Radical_SAM"/>
    <property type="match status" value="1"/>
</dbReference>
<keyword evidence="3 5" id="KW-0408">Iron</keyword>
<dbReference type="InterPro" id="IPR007197">
    <property type="entry name" value="rSAM"/>
</dbReference>
<name>A0A4V1ERR0_9BACT</name>
<dbReference type="GO" id="GO:0003824">
    <property type="term" value="F:catalytic activity"/>
    <property type="evidence" value="ECO:0007669"/>
    <property type="project" value="InterPro"/>
</dbReference>
<feature type="domain" description="Radical SAM core" evidence="6">
    <location>
        <begin position="77"/>
        <end position="207"/>
    </location>
</feature>
<dbReference type="Proteomes" id="UP000298602">
    <property type="component" value="Chromosome"/>
</dbReference>
<dbReference type="RefSeq" id="WP_137424740.1">
    <property type="nucleotide sequence ID" value="NZ_CP040098.1"/>
</dbReference>
<proteinExistence type="predicted"/>
<feature type="binding site" evidence="5">
    <location>
        <position position="82"/>
    </location>
    <ligand>
        <name>[4Fe-4S] cluster</name>
        <dbReference type="ChEBI" id="CHEBI:49883"/>
        <note>4Fe-4S-S-AdoMet</note>
    </ligand>
</feature>
<comment type="cofactor">
    <cofactor evidence="5">
        <name>[4Fe-4S] cluster</name>
        <dbReference type="ChEBI" id="CHEBI:49883"/>
    </cofactor>
    <text evidence="5">Binds 1 [4Fe-4S] cluster. The cluster is coordinated with 3 cysteines and an exchangeable S-adenosyl-L-methionine.</text>
</comment>